<comment type="caution">
    <text evidence="1">The sequence shown here is derived from an EMBL/GenBank/DDBJ whole genome shotgun (WGS) entry which is preliminary data.</text>
</comment>
<reference evidence="1 2" key="1">
    <citation type="submission" date="2023-09" db="EMBL/GenBank/DDBJ databases">
        <title>Xinfangfangia sedmenti sp. nov., isolated the sedment.</title>
        <authorList>
            <person name="Xu L."/>
        </authorList>
    </citation>
    <scope>NUCLEOTIDE SEQUENCE [LARGE SCALE GENOMIC DNA]</scope>
    <source>
        <strain evidence="1 2">LG-4</strain>
    </source>
</reference>
<proteinExistence type="predicted"/>
<dbReference type="Proteomes" id="UP001247754">
    <property type="component" value="Unassembled WGS sequence"/>
</dbReference>
<evidence type="ECO:0000313" key="1">
    <source>
        <dbReference type="EMBL" id="MDR5654487.1"/>
    </source>
</evidence>
<evidence type="ECO:0000313" key="2">
    <source>
        <dbReference type="Proteomes" id="UP001247754"/>
    </source>
</evidence>
<protein>
    <submittedName>
        <fullName evidence="1">Uncharacterized protein</fullName>
    </submittedName>
</protein>
<accession>A0ABU1FCB2</accession>
<organism evidence="1 2">
    <name type="scientific">Ruixingdingia sedimenti</name>
    <dbReference type="NCBI Taxonomy" id="3073604"/>
    <lineage>
        <taxon>Bacteria</taxon>
        <taxon>Pseudomonadati</taxon>
        <taxon>Pseudomonadota</taxon>
        <taxon>Alphaproteobacteria</taxon>
        <taxon>Rhodobacterales</taxon>
        <taxon>Paracoccaceae</taxon>
        <taxon>Ruixingdingia</taxon>
    </lineage>
</organism>
<dbReference type="EMBL" id="JAVKPH010000027">
    <property type="protein sequence ID" value="MDR5654487.1"/>
    <property type="molecule type" value="Genomic_DNA"/>
</dbReference>
<gene>
    <name evidence="1" type="ORF">RGD00_17890</name>
</gene>
<name>A0ABU1FCB2_9RHOB</name>
<dbReference type="RefSeq" id="WP_310458644.1">
    <property type="nucleotide sequence ID" value="NZ_JAVKPH010000027.1"/>
</dbReference>
<sequence length="48" mass="5199">MPIVDIRYVRKARANENAPPPGPPRRLPAPEFLALANGDPEEEPPPAA</sequence>
<keyword evidence="2" id="KW-1185">Reference proteome</keyword>